<dbReference type="PROSITE" id="PS51733">
    <property type="entry name" value="BPL_LPL_CATALYTIC"/>
    <property type="match status" value="1"/>
</dbReference>
<keyword evidence="4" id="KW-1185">Reference proteome</keyword>
<name>A0A074KW14_9BACT</name>
<dbReference type="InterPro" id="IPR045864">
    <property type="entry name" value="aa-tRNA-synth_II/BPL/LPL"/>
</dbReference>
<dbReference type="NCBIfam" id="TIGR00121">
    <property type="entry name" value="birA_ligase"/>
    <property type="match status" value="1"/>
</dbReference>
<dbReference type="InterPro" id="IPR004143">
    <property type="entry name" value="BPL_LPL_catalytic"/>
</dbReference>
<feature type="domain" description="BPL/LPL catalytic" evidence="2">
    <location>
        <begin position="1"/>
        <end position="188"/>
    </location>
</feature>
<evidence type="ECO:0000313" key="4">
    <source>
        <dbReference type="Proteomes" id="UP000027821"/>
    </source>
</evidence>
<evidence type="ECO:0000313" key="3">
    <source>
        <dbReference type="EMBL" id="KEO72450.1"/>
    </source>
</evidence>
<dbReference type="RefSeq" id="WP_035076984.1">
    <property type="nucleotide sequence ID" value="NZ_JMIH01000024.1"/>
</dbReference>
<dbReference type="STRING" id="1048983.EL17_17060"/>
<organism evidence="3 4">
    <name type="scientific">Anditalea andensis</name>
    <dbReference type="NCBI Taxonomy" id="1048983"/>
    <lineage>
        <taxon>Bacteria</taxon>
        <taxon>Pseudomonadati</taxon>
        <taxon>Bacteroidota</taxon>
        <taxon>Cytophagia</taxon>
        <taxon>Cytophagales</taxon>
        <taxon>Cytophagaceae</taxon>
        <taxon>Anditalea</taxon>
    </lineage>
</organism>
<dbReference type="CDD" id="cd16442">
    <property type="entry name" value="BPL"/>
    <property type="match status" value="1"/>
</dbReference>
<dbReference type="Gene3D" id="3.30.930.10">
    <property type="entry name" value="Bira Bifunctional Protein, Domain 2"/>
    <property type="match status" value="1"/>
</dbReference>
<comment type="caution">
    <text evidence="3">The sequence shown here is derived from an EMBL/GenBank/DDBJ whole genome shotgun (WGS) entry which is preliminary data.</text>
</comment>
<keyword evidence="1 3" id="KW-0436">Ligase</keyword>
<protein>
    <submittedName>
        <fullName evidence="3">Biotin--acetyl-CoA-carboxylase ligase</fullName>
    </submittedName>
</protein>
<dbReference type="GO" id="GO:0004077">
    <property type="term" value="F:biotin--[biotin carboxyl-carrier protein] ligase activity"/>
    <property type="evidence" value="ECO:0007669"/>
    <property type="project" value="InterPro"/>
</dbReference>
<proteinExistence type="predicted"/>
<gene>
    <name evidence="3" type="ORF">EL17_17060</name>
</gene>
<dbReference type="PANTHER" id="PTHR12835">
    <property type="entry name" value="BIOTIN PROTEIN LIGASE"/>
    <property type="match status" value="1"/>
</dbReference>
<dbReference type="eggNOG" id="COG0340">
    <property type="taxonomic scope" value="Bacteria"/>
</dbReference>
<dbReference type="Pfam" id="PF03099">
    <property type="entry name" value="BPL_LplA_LipB"/>
    <property type="match status" value="1"/>
</dbReference>
<dbReference type="AlphaFoldDB" id="A0A074KW14"/>
<dbReference type="OrthoDB" id="9807064at2"/>
<dbReference type="Proteomes" id="UP000027821">
    <property type="component" value="Unassembled WGS sequence"/>
</dbReference>
<evidence type="ECO:0000256" key="1">
    <source>
        <dbReference type="ARBA" id="ARBA00022598"/>
    </source>
</evidence>
<sequence length="252" mass="28898">MHKILANTIFLGKDIISLPECHSTNDLAMQRYKQGLAHEGSIIITENQTKGRGQRGNDWLSEPFKNLTFTLVLSPSFLDASEQFDLNILITLAIREVLGNYSTGIKVKWPNDIFHERDGKLGGVLIENTVSQKGIDISFIGIGLNINQLSFAFKGPTSLAILAGGEVHKDEVFKLIIKSIEIYYLKLKRGYKKQMRAEYIRHLYRYDEWFLFEDKQHVFKGKIVGISEEGELIIKDEHDSINQYSFQQVKFR</sequence>
<dbReference type="InterPro" id="IPR004408">
    <property type="entry name" value="Biotin_CoA_COase_ligase"/>
</dbReference>
<evidence type="ECO:0000259" key="2">
    <source>
        <dbReference type="PROSITE" id="PS51733"/>
    </source>
</evidence>
<reference evidence="3 4" key="1">
    <citation type="submission" date="2014-04" db="EMBL/GenBank/DDBJ databases">
        <title>Characterization and application of a salt tolerant electro-active bacterium.</title>
        <authorList>
            <person name="Yang L."/>
            <person name="Wei S."/>
            <person name="Tay Q.X.M."/>
        </authorList>
    </citation>
    <scope>NUCLEOTIDE SEQUENCE [LARGE SCALE GENOMIC DNA]</scope>
    <source>
        <strain evidence="3 4">LY1</strain>
    </source>
</reference>
<dbReference type="GO" id="GO:0005737">
    <property type="term" value="C:cytoplasm"/>
    <property type="evidence" value="ECO:0007669"/>
    <property type="project" value="TreeGrafter"/>
</dbReference>
<dbReference type="SUPFAM" id="SSF55681">
    <property type="entry name" value="Class II aaRS and biotin synthetases"/>
    <property type="match status" value="1"/>
</dbReference>
<dbReference type="PANTHER" id="PTHR12835:SF5">
    <property type="entry name" value="BIOTIN--PROTEIN LIGASE"/>
    <property type="match status" value="1"/>
</dbReference>
<accession>A0A074KW14</accession>
<dbReference type="EMBL" id="JMIH01000024">
    <property type="protein sequence ID" value="KEO72450.1"/>
    <property type="molecule type" value="Genomic_DNA"/>
</dbReference>